<name>A0A6J1DWW1_MOMCH</name>
<proteinExistence type="predicted"/>
<dbReference type="OrthoDB" id="5732at2759"/>
<dbReference type="InterPro" id="IPR023393">
    <property type="entry name" value="START-like_dom_sf"/>
</dbReference>
<dbReference type="PANTHER" id="PTHR34060:SF1">
    <property type="entry name" value="POLYKETIDE CYCLASE _ DEHYDRASE AND LIPID TRANSPORT PROTEIN"/>
    <property type="match status" value="1"/>
</dbReference>
<feature type="compositionally biased region" description="Low complexity" evidence="1">
    <location>
        <begin position="52"/>
        <end position="71"/>
    </location>
</feature>
<keyword evidence="3" id="KW-1185">Reference proteome</keyword>
<dbReference type="Gene3D" id="3.30.530.20">
    <property type="match status" value="1"/>
</dbReference>
<protein>
    <submittedName>
        <fullName evidence="4">Uncharacterized protein LOC111025172 isoform X1</fullName>
    </submittedName>
</protein>
<feature type="compositionally biased region" description="Acidic residues" evidence="1">
    <location>
        <begin position="103"/>
        <end position="113"/>
    </location>
</feature>
<gene>
    <name evidence="4" type="primary">LOC111025172</name>
</gene>
<dbReference type="PANTHER" id="PTHR34060">
    <property type="entry name" value="POLYKETIDE CYCLASE / DEHYDRASE AND LIPID TRANSPORT PROTEIN"/>
    <property type="match status" value="1"/>
</dbReference>
<evidence type="ECO:0000313" key="3">
    <source>
        <dbReference type="Proteomes" id="UP000504603"/>
    </source>
</evidence>
<accession>A0A6J1DWW1</accession>
<dbReference type="GeneID" id="111025172"/>
<dbReference type="KEGG" id="mcha:111025172"/>
<sequence length="304" mass="34265">MLSFLNSSEPPSFSSLSCSLSRLTSIFPAIAPAAVSSVVNFKVDPFLSRVTIPSPSTSTSNTKSSKFSSDSAVNTASPAKHFRPRFKKYSNLDPTFSDRDDNGNDEDYSDASDPETIFENGVNIKIEKLGNNSRRIYSRIGIDAPLQAVWNILTDYERLADFIPGLALSQIVYKTDNHARLFQVGQQNLAFGLKFNAKGTIDCYEKDLERLPFGKKRVIKFKMIEGDFELFEGEWSIEQFDKDRCQDDDNLQEQETHTTLYYSVDVKPKLLLPVRLLEGRLCDEIKVNLTCIREEVHKANSTAC</sequence>
<dbReference type="InterPro" id="IPR005031">
    <property type="entry name" value="COQ10_START"/>
</dbReference>
<evidence type="ECO:0000313" key="4">
    <source>
        <dbReference type="RefSeq" id="XP_022158713.1"/>
    </source>
</evidence>
<organism evidence="3 4">
    <name type="scientific">Momordica charantia</name>
    <name type="common">Bitter gourd</name>
    <name type="synonym">Balsam pear</name>
    <dbReference type="NCBI Taxonomy" id="3673"/>
    <lineage>
        <taxon>Eukaryota</taxon>
        <taxon>Viridiplantae</taxon>
        <taxon>Streptophyta</taxon>
        <taxon>Embryophyta</taxon>
        <taxon>Tracheophyta</taxon>
        <taxon>Spermatophyta</taxon>
        <taxon>Magnoliopsida</taxon>
        <taxon>eudicotyledons</taxon>
        <taxon>Gunneridae</taxon>
        <taxon>Pentapetalae</taxon>
        <taxon>rosids</taxon>
        <taxon>fabids</taxon>
        <taxon>Cucurbitales</taxon>
        <taxon>Cucurbitaceae</taxon>
        <taxon>Momordiceae</taxon>
        <taxon>Momordica</taxon>
    </lineage>
</organism>
<dbReference type="Pfam" id="PF03364">
    <property type="entry name" value="Polyketide_cyc"/>
    <property type="match status" value="1"/>
</dbReference>
<evidence type="ECO:0000256" key="1">
    <source>
        <dbReference type="SAM" id="MobiDB-lite"/>
    </source>
</evidence>
<dbReference type="RefSeq" id="XP_022158713.1">
    <property type="nucleotide sequence ID" value="XM_022303021.1"/>
</dbReference>
<dbReference type="Proteomes" id="UP000504603">
    <property type="component" value="Unplaced"/>
</dbReference>
<dbReference type="SUPFAM" id="SSF55961">
    <property type="entry name" value="Bet v1-like"/>
    <property type="match status" value="1"/>
</dbReference>
<evidence type="ECO:0000259" key="2">
    <source>
        <dbReference type="Pfam" id="PF03364"/>
    </source>
</evidence>
<dbReference type="AlphaFoldDB" id="A0A6J1DWW1"/>
<feature type="domain" description="Coenzyme Q-binding protein COQ10 START" evidence="2">
    <location>
        <begin position="142"/>
        <end position="284"/>
    </location>
</feature>
<dbReference type="CDD" id="cd08866">
    <property type="entry name" value="SRPBCC_11"/>
    <property type="match status" value="1"/>
</dbReference>
<reference evidence="4" key="1">
    <citation type="submission" date="2025-08" db="UniProtKB">
        <authorList>
            <consortium name="RefSeq"/>
        </authorList>
    </citation>
    <scope>IDENTIFICATION</scope>
    <source>
        <strain evidence="4">OHB3-1</strain>
    </source>
</reference>
<feature type="region of interest" description="Disordered" evidence="1">
    <location>
        <begin position="52"/>
        <end position="113"/>
    </location>
</feature>